<dbReference type="AlphaFoldDB" id="A0A327NGS8"/>
<dbReference type="EMBL" id="QLII01000002">
    <property type="protein sequence ID" value="RAI73146.1"/>
    <property type="molecule type" value="Genomic_DNA"/>
</dbReference>
<proteinExistence type="predicted"/>
<reference evidence="1 2" key="1">
    <citation type="submission" date="2018-06" db="EMBL/GenBank/DDBJ databases">
        <title>Spirosoma sp. HMF3257 Genome sequencing and assembly.</title>
        <authorList>
            <person name="Kang H."/>
            <person name="Cha I."/>
            <person name="Kim H."/>
            <person name="Kang J."/>
            <person name="Joh K."/>
        </authorList>
    </citation>
    <scope>NUCLEOTIDE SEQUENCE [LARGE SCALE GENOMIC DNA]</scope>
    <source>
        <strain evidence="1 2">HMF3257</strain>
    </source>
</reference>
<evidence type="ECO:0000313" key="1">
    <source>
        <dbReference type="EMBL" id="RAI73146.1"/>
    </source>
</evidence>
<sequence length="85" mass="9808">MTEWLQLETAVEVIGQVIAFYVGQVAQERNQNAPNVDRIQEWEQKIKDLGKERRACYRAATKEAIIAKAYSVYAPFIQEQSNQYA</sequence>
<evidence type="ECO:0000313" key="2">
    <source>
        <dbReference type="Proteomes" id="UP000249016"/>
    </source>
</evidence>
<gene>
    <name evidence="1" type="ORF">HMF3257_37800</name>
</gene>
<comment type="caution">
    <text evidence="1">The sequence shown here is derived from an EMBL/GenBank/DDBJ whole genome shotgun (WGS) entry which is preliminary data.</text>
</comment>
<keyword evidence="2" id="KW-1185">Reference proteome</keyword>
<protein>
    <submittedName>
        <fullName evidence="1">Uncharacterized protein</fullName>
    </submittedName>
</protein>
<organism evidence="1 2">
    <name type="scientific">Spirosoma telluris</name>
    <dbReference type="NCBI Taxonomy" id="2183553"/>
    <lineage>
        <taxon>Bacteria</taxon>
        <taxon>Pseudomonadati</taxon>
        <taxon>Bacteroidota</taxon>
        <taxon>Cytophagia</taxon>
        <taxon>Cytophagales</taxon>
        <taxon>Cytophagaceae</taxon>
        <taxon>Spirosoma</taxon>
    </lineage>
</organism>
<dbReference type="Proteomes" id="UP000249016">
    <property type="component" value="Unassembled WGS sequence"/>
</dbReference>
<name>A0A327NGS8_9BACT</name>
<accession>A0A327NGS8</accession>